<evidence type="ECO:0000313" key="1">
    <source>
        <dbReference type="EMBL" id="MTB94640.1"/>
    </source>
</evidence>
<organism evidence="1 2">
    <name type="scientific">Nocardioides marmotae</name>
    <dbReference type="NCBI Taxonomy" id="2663857"/>
    <lineage>
        <taxon>Bacteria</taxon>
        <taxon>Bacillati</taxon>
        <taxon>Actinomycetota</taxon>
        <taxon>Actinomycetes</taxon>
        <taxon>Propionibacteriales</taxon>
        <taxon>Nocardioidaceae</taxon>
        <taxon>Nocardioides</taxon>
    </lineage>
</organism>
<reference evidence="1 2" key="1">
    <citation type="submission" date="2019-10" db="EMBL/GenBank/DDBJ databases">
        <title>Nocardioides novel species isolated from the excrement of Marmot.</title>
        <authorList>
            <person name="Zhang G."/>
        </authorList>
    </citation>
    <scope>NUCLEOTIDE SEQUENCE [LARGE SCALE GENOMIC DNA]</scope>
    <source>
        <strain evidence="2">zg-579</strain>
    </source>
</reference>
<comment type="caution">
    <text evidence="1">The sequence shown here is derived from an EMBL/GenBank/DDBJ whole genome shotgun (WGS) entry which is preliminary data.</text>
</comment>
<evidence type="ECO:0000313" key="2">
    <source>
        <dbReference type="Proteomes" id="UP000433406"/>
    </source>
</evidence>
<name>A0A6I3J9M0_9ACTN</name>
<dbReference type="AlphaFoldDB" id="A0A6I3J9M0"/>
<dbReference type="Pfam" id="PF13653">
    <property type="entry name" value="GDPD_2"/>
    <property type="match status" value="1"/>
</dbReference>
<gene>
    <name evidence="1" type="ORF">GGQ22_06055</name>
</gene>
<sequence length="221" mass="23866">MSVLAIAHRAGNSLGGLHAANLLGADVIECDVHAHRGRLEVRHTKTAGPLPFLWDRWELRSAWAPRLGLAELLSADRGGTTFMLDLKGRRARTGLAVAAQLHELGHGLGPERPILACGRYWPAVDEVARLPYVRPVLSARTGVELRALHRRVRLRAPYGVSVHLSLLDPSVVASLREHVEVVMTWPINDAATLARALDVGANGIITDEPDVLAAVAGRRSG</sequence>
<dbReference type="GO" id="GO:0008081">
    <property type="term" value="F:phosphoric diester hydrolase activity"/>
    <property type="evidence" value="ECO:0007669"/>
    <property type="project" value="InterPro"/>
</dbReference>
<dbReference type="SUPFAM" id="SSF51695">
    <property type="entry name" value="PLC-like phosphodiesterases"/>
    <property type="match status" value="1"/>
</dbReference>
<dbReference type="CDD" id="cd08556">
    <property type="entry name" value="GDPD"/>
    <property type="match status" value="1"/>
</dbReference>
<proteinExistence type="predicted"/>
<dbReference type="Proteomes" id="UP000433406">
    <property type="component" value="Unassembled WGS sequence"/>
</dbReference>
<accession>A0A6I3J9M0</accession>
<dbReference type="GO" id="GO:0006629">
    <property type="term" value="P:lipid metabolic process"/>
    <property type="evidence" value="ECO:0007669"/>
    <property type="project" value="InterPro"/>
</dbReference>
<dbReference type="InterPro" id="IPR017946">
    <property type="entry name" value="PLC-like_Pdiesterase_TIM-brl"/>
</dbReference>
<dbReference type="RefSeq" id="WP_154614417.1">
    <property type="nucleotide sequence ID" value="NZ_CP053660.1"/>
</dbReference>
<dbReference type="Gene3D" id="3.20.20.190">
    <property type="entry name" value="Phosphatidylinositol (PI) phosphodiesterase"/>
    <property type="match status" value="1"/>
</dbReference>
<dbReference type="EMBL" id="WLCI01000006">
    <property type="protein sequence ID" value="MTB94640.1"/>
    <property type="molecule type" value="Genomic_DNA"/>
</dbReference>
<keyword evidence="2" id="KW-1185">Reference proteome</keyword>
<protein>
    <submittedName>
        <fullName evidence="1">Uncharacterized protein</fullName>
    </submittedName>
</protein>